<dbReference type="PATRIC" id="fig|1132509.6.peg.746"/>
<proteinExistence type="predicted"/>
<gene>
    <name evidence="2" type="ORF">C447_03159</name>
</gene>
<organism evidence="2 3">
    <name type="scientific">Halococcus hamelinensis 100A6</name>
    <dbReference type="NCBI Taxonomy" id="1132509"/>
    <lineage>
        <taxon>Archaea</taxon>
        <taxon>Methanobacteriati</taxon>
        <taxon>Methanobacteriota</taxon>
        <taxon>Stenosarchaea group</taxon>
        <taxon>Halobacteria</taxon>
        <taxon>Halobacteriales</taxon>
        <taxon>Halococcaceae</taxon>
        <taxon>Halococcus</taxon>
    </lineage>
</organism>
<comment type="caution">
    <text evidence="2">The sequence shown here is derived from an EMBL/GenBank/DDBJ whole genome shotgun (WGS) entry which is preliminary data.</text>
</comment>
<evidence type="ECO:0000313" key="3">
    <source>
        <dbReference type="Proteomes" id="UP000011566"/>
    </source>
</evidence>
<name>M0M8R4_9EURY</name>
<dbReference type="RefSeq" id="WP_007690801.1">
    <property type="nucleotide sequence ID" value="NZ_AJRK01000063.1"/>
</dbReference>
<dbReference type="Gene3D" id="6.10.30.10">
    <property type="match status" value="1"/>
</dbReference>
<sequence length="55" mass="6510">MDVEELRAEVEELQREVRELRRRQRMTAQCLTCGTMFVPTRELGCPVCRSQGRVR</sequence>
<dbReference type="AlphaFoldDB" id="M0M8R4"/>
<accession>M0M8R4</accession>
<dbReference type="InterPro" id="IPR022002">
    <property type="entry name" value="ChsH2_Znr"/>
</dbReference>
<evidence type="ECO:0000313" key="2">
    <source>
        <dbReference type="EMBL" id="EMA40989.1"/>
    </source>
</evidence>
<evidence type="ECO:0000259" key="1">
    <source>
        <dbReference type="Pfam" id="PF12172"/>
    </source>
</evidence>
<dbReference type="EMBL" id="AOMB01000008">
    <property type="protein sequence ID" value="EMA40989.1"/>
    <property type="molecule type" value="Genomic_DNA"/>
</dbReference>
<keyword evidence="3" id="KW-1185">Reference proteome</keyword>
<protein>
    <recommendedName>
        <fullName evidence="1">ChsH2 rubredoxin-like zinc ribbon domain-containing protein</fullName>
    </recommendedName>
</protein>
<dbReference type="Proteomes" id="UP000011566">
    <property type="component" value="Unassembled WGS sequence"/>
</dbReference>
<reference evidence="2 3" key="1">
    <citation type="journal article" date="2014" name="PLoS Genet.">
        <title>Phylogenetically driven sequencing of extremely halophilic archaea reveals strategies for static and dynamic osmo-response.</title>
        <authorList>
            <person name="Becker E.A."/>
            <person name="Seitzer P.M."/>
            <person name="Tritt A."/>
            <person name="Larsen D."/>
            <person name="Krusor M."/>
            <person name="Yao A.I."/>
            <person name="Wu D."/>
            <person name="Madern D."/>
            <person name="Eisen J.A."/>
            <person name="Darling A.E."/>
            <person name="Facciotti M.T."/>
        </authorList>
    </citation>
    <scope>NUCLEOTIDE SEQUENCE [LARGE SCALE GENOMIC DNA]</scope>
    <source>
        <strain evidence="2 3">100A6</strain>
    </source>
</reference>
<feature type="domain" description="ChsH2 rubredoxin-like zinc ribbon" evidence="1">
    <location>
        <begin position="28"/>
        <end position="51"/>
    </location>
</feature>
<dbReference type="Pfam" id="PF12172">
    <property type="entry name" value="zf-ChsH2"/>
    <property type="match status" value="1"/>
</dbReference>